<dbReference type="GO" id="GO:0009279">
    <property type="term" value="C:cell outer membrane"/>
    <property type="evidence" value="ECO:0007669"/>
    <property type="project" value="UniProtKB-SubCell"/>
</dbReference>
<gene>
    <name evidence="8" type="ORF">CCY01nite_36380</name>
</gene>
<evidence type="ECO:0000256" key="5">
    <source>
        <dbReference type="ARBA" id="ARBA00023237"/>
    </source>
</evidence>
<feature type="domain" description="SusD-like N-terminal" evidence="7">
    <location>
        <begin position="105"/>
        <end position="236"/>
    </location>
</feature>
<dbReference type="SUPFAM" id="SSF48452">
    <property type="entry name" value="TPR-like"/>
    <property type="match status" value="1"/>
</dbReference>
<dbReference type="InterPro" id="IPR033985">
    <property type="entry name" value="SusD-like_N"/>
</dbReference>
<comment type="similarity">
    <text evidence="2">Belongs to the SusD family.</text>
</comment>
<comment type="subcellular location">
    <subcellularLocation>
        <location evidence="1">Cell outer membrane</location>
    </subcellularLocation>
</comment>
<evidence type="ECO:0000256" key="2">
    <source>
        <dbReference type="ARBA" id="ARBA00006275"/>
    </source>
</evidence>
<evidence type="ECO:0000259" key="7">
    <source>
        <dbReference type="Pfam" id="PF14322"/>
    </source>
</evidence>
<accession>A0A512RNV5</accession>
<evidence type="ECO:0000256" key="3">
    <source>
        <dbReference type="ARBA" id="ARBA00022729"/>
    </source>
</evidence>
<dbReference type="Pfam" id="PF07980">
    <property type="entry name" value="SusD_RagB"/>
    <property type="match status" value="1"/>
</dbReference>
<dbReference type="Proteomes" id="UP000321436">
    <property type="component" value="Unassembled WGS sequence"/>
</dbReference>
<feature type="domain" description="RagB/SusD" evidence="6">
    <location>
        <begin position="362"/>
        <end position="508"/>
    </location>
</feature>
<dbReference type="InterPro" id="IPR012944">
    <property type="entry name" value="SusD_RagB_dom"/>
</dbReference>
<dbReference type="RefSeq" id="WP_146864883.1">
    <property type="nucleotide sequence ID" value="NZ_BKAU01000004.1"/>
</dbReference>
<dbReference type="InterPro" id="IPR011990">
    <property type="entry name" value="TPR-like_helical_dom_sf"/>
</dbReference>
<dbReference type="Gene3D" id="1.25.40.390">
    <property type="match status" value="1"/>
</dbReference>
<keyword evidence="9" id="KW-1185">Reference proteome</keyword>
<keyword evidence="5" id="KW-0998">Cell outer membrane</keyword>
<evidence type="ECO:0000259" key="6">
    <source>
        <dbReference type="Pfam" id="PF07980"/>
    </source>
</evidence>
<evidence type="ECO:0000313" key="8">
    <source>
        <dbReference type="EMBL" id="GEP97378.1"/>
    </source>
</evidence>
<dbReference type="OrthoDB" id="926893at2"/>
<name>A0A512RNV5_9BACT</name>
<keyword evidence="4" id="KW-0472">Membrane</keyword>
<sequence>MFRRIIYITALLTLTTHYGCKKFLDVKPLDRLSGNAFFQTPEDVEQNAWDIYGLFRDATGAFPLFSAAGELRAGMMGESPQKNDGNDRSFVGVIAQNDLMNVVNTPSGKDFWNIFNLRRFTEWKPFYRIIQASNILHYELTRRQIAGLSADDVRKYQAEAVFMRCLTYFIMVRLWGDVPYFTDAYHETPLPREKMTVVVNNCIEELNNTKNDLPWTFTDPAYRGARASRGAALALIMELAMWNAGFDKANARKYYEQTAAAGKELEESESYRLLPIEESFTIFKGRSEESLFDIVINSNYGETLGDKWNDLSEFVTHWPYKRPAHNHQYSFTFIRSEHLRRLYPSGVPDARTEMWFDAQMYANDGTFLFLKYNSLHEQGNADVNVDNDLIVLRYAGSLLIYAEALAELGTQDGEATRLLNLVRGRARTTLYQGGGGPALKEAIFTERVKELMMEGHYYFDLVRTGRVMNAQWCYYPLTQAQFENGGWTWPLSPSVLDNNPYMQLNNYWLR</sequence>
<comment type="caution">
    <text evidence="8">The sequence shown here is derived from an EMBL/GenBank/DDBJ whole genome shotgun (WGS) entry which is preliminary data.</text>
</comment>
<proteinExistence type="inferred from homology"/>
<keyword evidence="3" id="KW-0732">Signal</keyword>
<evidence type="ECO:0000256" key="1">
    <source>
        <dbReference type="ARBA" id="ARBA00004442"/>
    </source>
</evidence>
<protein>
    <submittedName>
        <fullName evidence="8">Membrane protein</fullName>
    </submittedName>
</protein>
<dbReference type="Pfam" id="PF14322">
    <property type="entry name" value="SusD-like_3"/>
    <property type="match status" value="1"/>
</dbReference>
<evidence type="ECO:0000256" key="4">
    <source>
        <dbReference type="ARBA" id="ARBA00023136"/>
    </source>
</evidence>
<dbReference type="AlphaFoldDB" id="A0A512RNV5"/>
<organism evidence="8 9">
    <name type="scientific">Chitinophaga cymbidii</name>
    <dbReference type="NCBI Taxonomy" id="1096750"/>
    <lineage>
        <taxon>Bacteria</taxon>
        <taxon>Pseudomonadati</taxon>
        <taxon>Bacteroidota</taxon>
        <taxon>Chitinophagia</taxon>
        <taxon>Chitinophagales</taxon>
        <taxon>Chitinophagaceae</taxon>
        <taxon>Chitinophaga</taxon>
    </lineage>
</organism>
<reference evidence="8 9" key="1">
    <citation type="submission" date="2019-07" db="EMBL/GenBank/DDBJ databases">
        <title>Whole genome shotgun sequence of Chitinophaga cymbidii NBRC 109752.</title>
        <authorList>
            <person name="Hosoyama A."/>
            <person name="Uohara A."/>
            <person name="Ohji S."/>
            <person name="Ichikawa N."/>
        </authorList>
    </citation>
    <scope>NUCLEOTIDE SEQUENCE [LARGE SCALE GENOMIC DNA]</scope>
    <source>
        <strain evidence="8 9">NBRC 109752</strain>
    </source>
</reference>
<dbReference type="EMBL" id="BKAU01000004">
    <property type="protein sequence ID" value="GEP97378.1"/>
    <property type="molecule type" value="Genomic_DNA"/>
</dbReference>
<evidence type="ECO:0000313" key="9">
    <source>
        <dbReference type="Proteomes" id="UP000321436"/>
    </source>
</evidence>